<organism evidence="6 7">
    <name type="scientific">Pseudoalteromonas luteoviolacea H33</name>
    <dbReference type="NCBI Taxonomy" id="1365251"/>
    <lineage>
        <taxon>Bacteria</taxon>
        <taxon>Pseudomonadati</taxon>
        <taxon>Pseudomonadota</taxon>
        <taxon>Gammaproteobacteria</taxon>
        <taxon>Alteromonadales</taxon>
        <taxon>Pseudoalteromonadaceae</taxon>
        <taxon>Pseudoalteromonas</taxon>
    </lineage>
</organism>
<keyword evidence="1" id="KW-0813">Transport</keyword>
<dbReference type="InterPro" id="IPR027417">
    <property type="entry name" value="P-loop_NTPase"/>
</dbReference>
<dbReference type="PROSITE" id="PS50893">
    <property type="entry name" value="ABC_TRANSPORTER_2"/>
    <property type="match status" value="1"/>
</dbReference>
<proteinExistence type="inferred from homology"/>
<dbReference type="PANTHER" id="PTHR42798:SF6">
    <property type="entry name" value="CELL DIVISION ATP-BINDING PROTEIN FTSE"/>
    <property type="match status" value="1"/>
</dbReference>
<dbReference type="GO" id="GO:0005524">
    <property type="term" value="F:ATP binding"/>
    <property type="evidence" value="ECO:0007669"/>
    <property type="project" value="UniProtKB-KW"/>
</dbReference>
<dbReference type="InterPro" id="IPR003593">
    <property type="entry name" value="AAA+_ATPase"/>
</dbReference>
<dbReference type="GO" id="GO:0022857">
    <property type="term" value="F:transmembrane transporter activity"/>
    <property type="evidence" value="ECO:0007669"/>
    <property type="project" value="UniProtKB-ARBA"/>
</dbReference>
<accession>A0A166ZN35</accession>
<evidence type="ECO:0000256" key="3">
    <source>
        <dbReference type="ARBA" id="ARBA00022840"/>
    </source>
</evidence>
<comment type="caution">
    <text evidence="6">The sequence shown here is derived from an EMBL/GenBank/DDBJ whole genome shotgun (WGS) entry which is preliminary data.</text>
</comment>
<dbReference type="PATRIC" id="fig|1365251.3.peg.5257"/>
<evidence type="ECO:0000256" key="4">
    <source>
        <dbReference type="ARBA" id="ARBA00038388"/>
    </source>
</evidence>
<reference evidence="6 7" key="1">
    <citation type="submission" date="2013-07" db="EMBL/GenBank/DDBJ databases">
        <title>Comparative Genomic and Metabolomic Analysis of Twelve Strains of Pseudoalteromonas luteoviolacea.</title>
        <authorList>
            <person name="Vynne N.G."/>
            <person name="Mansson M."/>
            <person name="Gram L."/>
        </authorList>
    </citation>
    <scope>NUCLEOTIDE SEQUENCE [LARGE SCALE GENOMIC DNA]</scope>
    <source>
        <strain evidence="6 7">H33</strain>
    </source>
</reference>
<dbReference type="PANTHER" id="PTHR42798">
    <property type="entry name" value="LIPOPROTEIN-RELEASING SYSTEM ATP-BINDING PROTEIN LOLD"/>
    <property type="match status" value="1"/>
</dbReference>
<dbReference type="GO" id="GO:0016887">
    <property type="term" value="F:ATP hydrolysis activity"/>
    <property type="evidence" value="ECO:0007669"/>
    <property type="project" value="InterPro"/>
</dbReference>
<dbReference type="PROSITE" id="PS00211">
    <property type="entry name" value="ABC_TRANSPORTER_1"/>
    <property type="match status" value="1"/>
</dbReference>
<dbReference type="CDD" id="cd03255">
    <property type="entry name" value="ABC_MJ0796_LolCDE_FtsE"/>
    <property type="match status" value="1"/>
</dbReference>
<dbReference type="InterPro" id="IPR017911">
    <property type="entry name" value="MacB-like_ATP-bd"/>
</dbReference>
<keyword evidence="3 6" id="KW-0067">ATP-binding</keyword>
<evidence type="ECO:0000256" key="1">
    <source>
        <dbReference type="ARBA" id="ARBA00022448"/>
    </source>
</evidence>
<dbReference type="SMART" id="SM00382">
    <property type="entry name" value="AAA"/>
    <property type="match status" value="1"/>
</dbReference>
<name>A0A166ZN35_9GAMM</name>
<sequence>MSNMIKLENVYKHFYTKKLKTTALNNVSLQVKKGEFLAITGKSGSGKSTLLNAIGLFSNIDQGLIELNGTSVTGISQKKKLKYRREHLGYVFQSFNLIPDLSVIENVMLPLKFRGVGLKERTAVAEQELDKLSLSSRRDHYPSQLSGGQQQRVAIARTMACQPSIILADEPTGNLDEKTGQTVLDILHHANTACDATIVMVTHSDKAASMANRQVKMVQGELIS</sequence>
<keyword evidence="2" id="KW-0547">Nucleotide-binding</keyword>
<evidence type="ECO:0000313" key="7">
    <source>
        <dbReference type="Proteomes" id="UP000076503"/>
    </source>
</evidence>
<dbReference type="Proteomes" id="UP000076503">
    <property type="component" value="Unassembled WGS sequence"/>
</dbReference>
<dbReference type="InterPro" id="IPR003439">
    <property type="entry name" value="ABC_transporter-like_ATP-bd"/>
</dbReference>
<dbReference type="GO" id="GO:1902495">
    <property type="term" value="C:transmembrane transporter complex"/>
    <property type="evidence" value="ECO:0007669"/>
    <property type="project" value="UniProtKB-ARBA"/>
</dbReference>
<dbReference type="Gene3D" id="3.40.50.300">
    <property type="entry name" value="P-loop containing nucleotide triphosphate hydrolases"/>
    <property type="match status" value="1"/>
</dbReference>
<dbReference type="InterPro" id="IPR017871">
    <property type="entry name" value="ABC_transporter-like_CS"/>
</dbReference>
<evidence type="ECO:0000259" key="5">
    <source>
        <dbReference type="PROSITE" id="PS50893"/>
    </source>
</evidence>
<comment type="similarity">
    <text evidence="4">Belongs to the ABC transporter superfamily. Macrolide exporter (TC 3.A.1.122) family.</text>
</comment>
<dbReference type="Pfam" id="PF00005">
    <property type="entry name" value="ABC_tran"/>
    <property type="match status" value="1"/>
</dbReference>
<feature type="domain" description="ABC transporter" evidence="5">
    <location>
        <begin position="5"/>
        <end position="223"/>
    </location>
</feature>
<dbReference type="EMBL" id="AUXZ01000141">
    <property type="protein sequence ID" value="KZN44484.1"/>
    <property type="molecule type" value="Genomic_DNA"/>
</dbReference>
<protein>
    <submittedName>
        <fullName evidence="6">Phosphonate ABC transporter ATP-binding protein</fullName>
    </submittedName>
</protein>
<dbReference type="FunFam" id="3.40.50.300:FF:000032">
    <property type="entry name" value="Export ABC transporter ATP-binding protein"/>
    <property type="match status" value="1"/>
</dbReference>
<dbReference type="AlphaFoldDB" id="A0A166ZN35"/>
<evidence type="ECO:0000256" key="2">
    <source>
        <dbReference type="ARBA" id="ARBA00022741"/>
    </source>
</evidence>
<dbReference type="SUPFAM" id="SSF52540">
    <property type="entry name" value="P-loop containing nucleoside triphosphate hydrolases"/>
    <property type="match status" value="1"/>
</dbReference>
<gene>
    <name evidence="6" type="ORF">N476_05670</name>
</gene>
<evidence type="ECO:0000313" key="6">
    <source>
        <dbReference type="EMBL" id="KZN44484.1"/>
    </source>
</evidence>